<dbReference type="AlphaFoldDB" id="A0A1Y6BHP9"/>
<dbReference type="SMART" id="SM00696">
    <property type="entry name" value="DM9"/>
    <property type="match status" value="1"/>
</dbReference>
<evidence type="ECO:0000313" key="1">
    <source>
        <dbReference type="EMBL" id="SMF08048.1"/>
    </source>
</evidence>
<name>A0A1Y6BHP9_9BACT</name>
<keyword evidence="2" id="KW-1185">Reference proteome</keyword>
<dbReference type="EMBL" id="FWZT01000004">
    <property type="protein sequence ID" value="SMF08048.1"/>
    <property type="molecule type" value="Genomic_DNA"/>
</dbReference>
<gene>
    <name evidence="1" type="ORF">SAMN06296036_104264</name>
</gene>
<sequence>MKYSLTFLCLLVSVLACKRSRILTDDIGENQELSSGANLEAQPIVDNAPNGESRITQLQIAVTGPGLTHFIYKIGPSDQTNCLLASGYNTRAISEGITDDISSLPDGPITLCIVVQKGDQWQDYGEATKLTWTKATGALESIQGLTSVITTQKISLFWEASSSSEGTLVVRSQQPIAWSPEDGQVYAPGETIEDVEILASGDILSYEDDGLTDNQSYYYAVYAYDIENRYAPPSLEAGIPSATPYTWISLSSGALTSGAVQGGTRFDGSRELYICRAILKDQSGTVITARHPGKFIPDLKGDPSAGRCYYAFGEGTVRADEFEILVLTRGTFEEAFQWQDFTVGDPLDPKVFVAGNEGADRDLFVCRFQNGVNNLFTPGKTFQGDPCHIDAIGAPNSLRQSASFQILLSK</sequence>
<dbReference type="Gene3D" id="2.60.40.10">
    <property type="entry name" value="Immunoglobulins"/>
    <property type="match status" value="1"/>
</dbReference>
<dbReference type="InterPro" id="IPR006616">
    <property type="entry name" value="DM9_repeat"/>
</dbReference>
<dbReference type="PROSITE" id="PS51257">
    <property type="entry name" value="PROKAR_LIPOPROTEIN"/>
    <property type="match status" value="1"/>
</dbReference>
<dbReference type="STRING" id="1513793.SAMN06296036_104264"/>
<accession>A0A1Y6BHP9</accession>
<dbReference type="Proteomes" id="UP000192907">
    <property type="component" value="Unassembled WGS sequence"/>
</dbReference>
<proteinExistence type="predicted"/>
<organism evidence="1 2">
    <name type="scientific">Pseudobacteriovorax antillogorgiicola</name>
    <dbReference type="NCBI Taxonomy" id="1513793"/>
    <lineage>
        <taxon>Bacteria</taxon>
        <taxon>Pseudomonadati</taxon>
        <taxon>Bdellovibrionota</taxon>
        <taxon>Oligoflexia</taxon>
        <taxon>Oligoflexales</taxon>
        <taxon>Pseudobacteriovoracaceae</taxon>
        <taxon>Pseudobacteriovorax</taxon>
    </lineage>
</organism>
<dbReference type="PANTHER" id="PTHR31649:SF1">
    <property type="entry name" value="FARNESOIC ACID O-METHYL TRANSFERASE DOMAIN-CONTAINING PROTEIN"/>
    <property type="match status" value="1"/>
</dbReference>
<dbReference type="Pfam" id="PF11901">
    <property type="entry name" value="DM9"/>
    <property type="match status" value="1"/>
</dbReference>
<dbReference type="InterPro" id="IPR013783">
    <property type="entry name" value="Ig-like_fold"/>
</dbReference>
<reference evidence="2" key="1">
    <citation type="submission" date="2017-04" db="EMBL/GenBank/DDBJ databases">
        <authorList>
            <person name="Varghese N."/>
            <person name="Submissions S."/>
        </authorList>
    </citation>
    <scope>NUCLEOTIDE SEQUENCE [LARGE SCALE GENOMIC DNA]</scope>
    <source>
        <strain evidence="2">RKEM611</strain>
    </source>
</reference>
<evidence type="ECO:0000313" key="2">
    <source>
        <dbReference type="Proteomes" id="UP000192907"/>
    </source>
</evidence>
<dbReference type="RefSeq" id="WP_132316540.1">
    <property type="nucleotide sequence ID" value="NZ_FWZT01000004.1"/>
</dbReference>
<dbReference type="PANTHER" id="PTHR31649">
    <property type="entry name" value="AGAP009604-PA"/>
    <property type="match status" value="1"/>
</dbReference>
<protein>
    <submittedName>
        <fullName evidence="1">Uncharacterized protein</fullName>
    </submittedName>
</protein>